<feature type="compositionally biased region" description="Acidic residues" evidence="1">
    <location>
        <begin position="174"/>
        <end position="198"/>
    </location>
</feature>
<gene>
    <name evidence="2" type="ORF">B0H16DRAFT_1477504</name>
</gene>
<feature type="compositionally biased region" description="Polar residues" evidence="1">
    <location>
        <begin position="7"/>
        <end position="16"/>
    </location>
</feature>
<feature type="region of interest" description="Disordered" evidence="1">
    <location>
        <begin position="110"/>
        <end position="138"/>
    </location>
</feature>
<dbReference type="EMBL" id="JARKIB010000310">
    <property type="protein sequence ID" value="KAJ7715350.1"/>
    <property type="molecule type" value="Genomic_DNA"/>
</dbReference>
<evidence type="ECO:0000313" key="3">
    <source>
        <dbReference type="Proteomes" id="UP001215598"/>
    </source>
</evidence>
<keyword evidence="3" id="KW-1185">Reference proteome</keyword>
<evidence type="ECO:0000313" key="2">
    <source>
        <dbReference type="EMBL" id="KAJ7715350.1"/>
    </source>
</evidence>
<dbReference type="Proteomes" id="UP001215598">
    <property type="component" value="Unassembled WGS sequence"/>
</dbReference>
<protein>
    <submittedName>
        <fullName evidence="2">Uncharacterized protein</fullName>
    </submittedName>
</protein>
<feature type="region of interest" description="Disordered" evidence="1">
    <location>
        <begin position="357"/>
        <end position="382"/>
    </location>
</feature>
<organism evidence="2 3">
    <name type="scientific">Mycena metata</name>
    <dbReference type="NCBI Taxonomy" id="1033252"/>
    <lineage>
        <taxon>Eukaryota</taxon>
        <taxon>Fungi</taxon>
        <taxon>Dikarya</taxon>
        <taxon>Basidiomycota</taxon>
        <taxon>Agaricomycotina</taxon>
        <taxon>Agaricomycetes</taxon>
        <taxon>Agaricomycetidae</taxon>
        <taxon>Agaricales</taxon>
        <taxon>Marasmiineae</taxon>
        <taxon>Mycenaceae</taxon>
        <taxon>Mycena</taxon>
    </lineage>
</organism>
<feature type="region of interest" description="Disordered" evidence="1">
    <location>
        <begin position="49"/>
        <end position="72"/>
    </location>
</feature>
<feature type="compositionally biased region" description="Basic residues" evidence="1">
    <location>
        <begin position="116"/>
        <end position="136"/>
    </location>
</feature>
<accession>A0AAD7H900</accession>
<feature type="region of interest" description="Disordered" evidence="1">
    <location>
        <begin position="1"/>
        <end position="25"/>
    </location>
</feature>
<feature type="region of interest" description="Disordered" evidence="1">
    <location>
        <begin position="153"/>
        <end position="235"/>
    </location>
</feature>
<dbReference type="AlphaFoldDB" id="A0AAD7H900"/>
<name>A0AAD7H900_9AGAR</name>
<evidence type="ECO:0000256" key="1">
    <source>
        <dbReference type="SAM" id="MobiDB-lite"/>
    </source>
</evidence>
<reference evidence="2" key="1">
    <citation type="submission" date="2023-03" db="EMBL/GenBank/DDBJ databases">
        <title>Massive genome expansion in bonnet fungi (Mycena s.s.) driven by repeated elements and novel gene families across ecological guilds.</title>
        <authorList>
            <consortium name="Lawrence Berkeley National Laboratory"/>
            <person name="Harder C.B."/>
            <person name="Miyauchi S."/>
            <person name="Viragh M."/>
            <person name="Kuo A."/>
            <person name="Thoen E."/>
            <person name="Andreopoulos B."/>
            <person name="Lu D."/>
            <person name="Skrede I."/>
            <person name="Drula E."/>
            <person name="Henrissat B."/>
            <person name="Morin E."/>
            <person name="Kohler A."/>
            <person name="Barry K."/>
            <person name="LaButti K."/>
            <person name="Morin E."/>
            <person name="Salamov A."/>
            <person name="Lipzen A."/>
            <person name="Mereny Z."/>
            <person name="Hegedus B."/>
            <person name="Baldrian P."/>
            <person name="Stursova M."/>
            <person name="Weitz H."/>
            <person name="Taylor A."/>
            <person name="Grigoriev I.V."/>
            <person name="Nagy L.G."/>
            <person name="Martin F."/>
            <person name="Kauserud H."/>
        </authorList>
    </citation>
    <scope>NUCLEOTIDE SEQUENCE</scope>
    <source>
        <strain evidence="2">CBHHK182m</strain>
    </source>
</reference>
<proteinExistence type="predicted"/>
<sequence length="515" mass="57334">MSDDGAQESQELTSKKNPPASHSVLPIERLVRNPGLHLLGVRGHHDFGVPEAEELAGPPRRRQAGIKNPDASYPVHPLRNVWRGGGRRMMAAGSDEDGWKRGRRGRGCGCGCGGGRGRRRGGRGRRRGGRGRRRHDTVRGGVRWMRVADVNWPWRAGEGGPSSGDSSFLNGPADDVEEVDSDDVDDSEDDDAEQEDEIGTTRVEVDDEAEDGELKGEGAAVGTMRGAASKDDEPAAGVKWRVQGAGPGWCAGCGVRLKRQRHNKRIRMLYRERYDRCGQGRRGREEYRAFLQRAGWGGSELIFLGGKEDEGRKEGRDEVAAFAALAYVFVVVAPVQLVSLERPRPLLTFRLHRQSIQPTPTRDDETRYDGEDDDQEQKIVSEERGRLQKGERYVDVDYAFKTLFQLDGVAFDDFRIFNNNFTHYLLRVPSICLHRDRACQVMWIHREECDGCADCTFKTDGEGAEKNWAVVKHTDGEPIETAWANANPSWQTANTGNTASRTSTLVDLDAVRAKL</sequence>
<comment type="caution">
    <text evidence="2">The sequence shown here is derived from an EMBL/GenBank/DDBJ whole genome shotgun (WGS) entry which is preliminary data.</text>
</comment>